<protein>
    <submittedName>
        <fullName evidence="5">Phospholipid-binding lipoprotein MlaA</fullName>
    </submittedName>
</protein>
<keyword evidence="5" id="KW-0449">Lipoprotein</keyword>
<dbReference type="Proteomes" id="UP000199054">
    <property type="component" value="Unassembled WGS sequence"/>
</dbReference>
<feature type="chain" id="PRO_5011565392" evidence="4">
    <location>
        <begin position="28"/>
        <end position="265"/>
    </location>
</feature>
<dbReference type="Pfam" id="PF04333">
    <property type="entry name" value="MlaA"/>
    <property type="match status" value="1"/>
</dbReference>
<dbReference type="PROSITE" id="PS51257">
    <property type="entry name" value="PROKAR_LIPOPROTEIN"/>
    <property type="match status" value="1"/>
</dbReference>
<evidence type="ECO:0000256" key="1">
    <source>
        <dbReference type="ARBA" id="ARBA00010634"/>
    </source>
</evidence>
<dbReference type="STRING" id="34002.SAMN04489859_102846"/>
<sequence>MRRSRSRFLPIGLLLLLAACASDPAMQDGTMVNDPYEASNRRTHEFNKSLDNAVIGPVSRAFSGGSEKKRDGQGGGVSGAVANVGANLSLPGKIVNHLLQGRPGPAIRNGFRFAVNSTIGLGGVLDPAGADFGLSEADTDFGETLAVWGVGEGAYLELPVLGPSTQRDAAGKVVDLVLDPLNHVLNDRQAFAAFGLRAAGKMADRARFGDTIDGVLQGSADSYAQTRLIWLMHRRHELGEEGDAFDPYATDDDAAIDPYDDPYAP</sequence>
<organism evidence="5 6">
    <name type="scientific">Paracoccus alcaliphilus</name>
    <dbReference type="NCBI Taxonomy" id="34002"/>
    <lineage>
        <taxon>Bacteria</taxon>
        <taxon>Pseudomonadati</taxon>
        <taxon>Pseudomonadota</taxon>
        <taxon>Alphaproteobacteria</taxon>
        <taxon>Rhodobacterales</taxon>
        <taxon>Paracoccaceae</taxon>
        <taxon>Paracoccus</taxon>
    </lineage>
</organism>
<accession>A0A1H8L929</accession>
<dbReference type="GO" id="GO:0016020">
    <property type="term" value="C:membrane"/>
    <property type="evidence" value="ECO:0007669"/>
    <property type="project" value="InterPro"/>
</dbReference>
<evidence type="ECO:0000256" key="2">
    <source>
        <dbReference type="ARBA" id="ARBA00022729"/>
    </source>
</evidence>
<evidence type="ECO:0000313" key="5">
    <source>
        <dbReference type="EMBL" id="SEO01306.1"/>
    </source>
</evidence>
<keyword evidence="2 4" id="KW-0732">Signal</keyword>
<dbReference type="AlphaFoldDB" id="A0A1H8L929"/>
<feature type="region of interest" description="Disordered" evidence="3">
    <location>
        <begin position="242"/>
        <end position="265"/>
    </location>
</feature>
<dbReference type="InterPro" id="IPR007428">
    <property type="entry name" value="MlaA"/>
</dbReference>
<keyword evidence="6" id="KW-1185">Reference proteome</keyword>
<evidence type="ECO:0000313" key="6">
    <source>
        <dbReference type="Proteomes" id="UP000199054"/>
    </source>
</evidence>
<name>A0A1H8L929_9RHOB</name>
<dbReference type="EMBL" id="FODE01000028">
    <property type="protein sequence ID" value="SEO01306.1"/>
    <property type="molecule type" value="Genomic_DNA"/>
</dbReference>
<dbReference type="RefSeq" id="WP_272849078.1">
    <property type="nucleotide sequence ID" value="NZ_CP067124.1"/>
</dbReference>
<dbReference type="PANTHER" id="PTHR30035:SF3">
    <property type="entry name" value="INTERMEMBRANE PHOSPHOLIPID TRANSPORT SYSTEM LIPOPROTEIN MLAA"/>
    <property type="match status" value="1"/>
</dbReference>
<comment type="similarity">
    <text evidence="1">Belongs to the MlaA family.</text>
</comment>
<evidence type="ECO:0000256" key="3">
    <source>
        <dbReference type="SAM" id="MobiDB-lite"/>
    </source>
</evidence>
<reference evidence="5 6" key="1">
    <citation type="submission" date="2016-10" db="EMBL/GenBank/DDBJ databases">
        <authorList>
            <person name="de Groot N.N."/>
        </authorList>
    </citation>
    <scope>NUCLEOTIDE SEQUENCE [LARGE SCALE GENOMIC DNA]</scope>
    <source>
        <strain evidence="5 6">DSM 8512</strain>
    </source>
</reference>
<gene>
    <name evidence="5" type="ORF">SAMN04489859_102846</name>
</gene>
<dbReference type="PRINTS" id="PR01805">
    <property type="entry name" value="VACJLIPOPROT"/>
</dbReference>
<dbReference type="PANTHER" id="PTHR30035">
    <property type="entry name" value="LIPOPROTEIN VACJ-RELATED"/>
    <property type="match status" value="1"/>
</dbReference>
<proteinExistence type="inferred from homology"/>
<dbReference type="GO" id="GO:0120010">
    <property type="term" value="P:intermembrane phospholipid transfer"/>
    <property type="evidence" value="ECO:0007669"/>
    <property type="project" value="TreeGrafter"/>
</dbReference>
<evidence type="ECO:0000256" key="4">
    <source>
        <dbReference type="SAM" id="SignalP"/>
    </source>
</evidence>
<feature type="signal peptide" evidence="4">
    <location>
        <begin position="1"/>
        <end position="27"/>
    </location>
</feature>